<dbReference type="Proteomes" id="UP001225596">
    <property type="component" value="Unassembled WGS sequence"/>
</dbReference>
<accession>A0ABU1BT83</accession>
<reference evidence="1 2" key="1">
    <citation type="submission" date="2023-08" db="EMBL/GenBank/DDBJ databases">
        <title>Oxalobacteraceae gen .nov., isolated from river sludge outside the plant.</title>
        <authorList>
            <person name="Zhao S.Y."/>
        </authorList>
    </citation>
    <scope>NUCLEOTIDE SEQUENCE [LARGE SCALE GENOMIC DNA]</scope>
    <source>
        <strain evidence="1 2">R-40</strain>
    </source>
</reference>
<dbReference type="EMBL" id="JAUYVH010000018">
    <property type="protein sequence ID" value="MDQ9172230.1"/>
    <property type="molecule type" value="Genomic_DNA"/>
</dbReference>
<dbReference type="RefSeq" id="WP_338438248.1">
    <property type="nucleotide sequence ID" value="NZ_JAUYVH010000018.1"/>
</dbReference>
<proteinExistence type="predicted"/>
<sequence>MEQQENSFDLDALHMLYARTLHTLREARKALLHRNDVTDEEQLLARIRRREVAEHPAYEQYLGARIIEQTRMQLRADLLAQSKAESQSAGTVAIHLAFQHLLEAHYGNRLAEPVRMAQDALLLSFDTGLMMEVRFYSTEEYCLRWSWGEAKLCIDTAPVHPGIHSAPAHLHCDDGSIVAWHMASATPDGCWENFSALLERLLKDPLLEDLDLGAQAIDESSEAGH</sequence>
<protein>
    <submittedName>
        <fullName evidence="1">Uncharacterized protein</fullName>
    </submittedName>
</protein>
<evidence type="ECO:0000313" key="1">
    <source>
        <dbReference type="EMBL" id="MDQ9172230.1"/>
    </source>
</evidence>
<comment type="caution">
    <text evidence="1">The sequence shown here is derived from an EMBL/GenBank/DDBJ whole genome shotgun (WGS) entry which is preliminary data.</text>
</comment>
<name>A0ABU1BT83_9BURK</name>
<keyword evidence="2" id="KW-1185">Reference proteome</keyword>
<organism evidence="1 2">
    <name type="scientific">Keguizhuia sedimenti</name>
    <dbReference type="NCBI Taxonomy" id="3064264"/>
    <lineage>
        <taxon>Bacteria</taxon>
        <taxon>Pseudomonadati</taxon>
        <taxon>Pseudomonadota</taxon>
        <taxon>Betaproteobacteria</taxon>
        <taxon>Burkholderiales</taxon>
        <taxon>Oxalobacteraceae</taxon>
        <taxon>Keguizhuia</taxon>
    </lineage>
</organism>
<evidence type="ECO:0000313" key="2">
    <source>
        <dbReference type="Proteomes" id="UP001225596"/>
    </source>
</evidence>
<gene>
    <name evidence="1" type="ORF">Q8A64_17600</name>
</gene>